<evidence type="ECO:0000313" key="1">
    <source>
        <dbReference type="EMBL" id="GAL74479.1"/>
    </source>
</evidence>
<sequence>MISKSVRFPVFSFVISSVGFTSNITGLVEHPVIIKVNKISS</sequence>
<organism evidence="1 2">
    <name type="scientific">Nonlabens ulvanivorans</name>
    <name type="common">Persicivirga ulvanivorans</name>
    <dbReference type="NCBI Taxonomy" id="906888"/>
    <lineage>
        <taxon>Bacteria</taxon>
        <taxon>Pseudomonadati</taxon>
        <taxon>Bacteroidota</taxon>
        <taxon>Flavobacteriia</taxon>
        <taxon>Flavobacteriales</taxon>
        <taxon>Flavobacteriaceae</taxon>
        <taxon>Nonlabens</taxon>
    </lineage>
</organism>
<evidence type="ECO:0000313" key="2">
    <source>
        <dbReference type="Proteomes" id="UP000029647"/>
    </source>
</evidence>
<comment type="caution">
    <text evidence="1">The sequence shown here is derived from an EMBL/GenBank/DDBJ whole genome shotgun (WGS) entry which is preliminary data.</text>
</comment>
<protein>
    <submittedName>
        <fullName evidence="1">Uncharacterized protein</fullName>
    </submittedName>
</protein>
<name>A0A090WGJ2_NONUL</name>
<dbReference type="AlphaFoldDB" id="A0A090WGJ2"/>
<proteinExistence type="predicted"/>
<reference evidence="1 2" key="1">
    <citation type="journal article" date="2014" name="Genome Announc.">
        <title>Draft Genome Sequences of Marine Flavobacterium Nonlabens Strains NR17, NR24, NR27, NR32, NR33, and Ara13.</title>
        <authorList>
            <person name="Nakanishi M."/>
            <person name="Meirelles P."/>
            <person name="Suzuki R."/>
            <person name="Takatani N."/>
            <person name="Mino S."/>
            <person name="Suda W."/>
            <person name="Oshima K."/>
            <person name="Hattori M."/>
            <person name="Ohkuma M."/>
            <person name="Hosokawa M."/>
            <person name="Miyashita K."/>
            <person name="Thompson F.L."/>
            <person name="Niwa A."/>
            <person name="Sawabe T."/>
            <person name="Sawabe T."/>
        </authorList>
    </citation>
    <scope>NUCLEOTIDE SEQUENCE [LARGE SCALE GENOMIC DNA]</scope>
    <source>
        <strain evidence="2">JCM19275</strain>
    </source>
</reference>
<accession>A0A090WGJ2</accession>
<gene>
    <name evidence="1" type="ORF">JCM19275_3334</name>
</gene>
<dbReference type="Proteomes" id="UP000029647">
    <property type="component" value="Unassembled WGS sequence"/>
</dbReference>
<dbReference type="EMBL" id="BBNT01000002">
    <property type="protein sequence ID" value="GAL74479.1"/>
    <property type="molecule type" value="Genomic_DNA"/>
</dbReference>